<keyword evidence="4" id="KW-0131">Cell cycle</keyword>
<dbReference type="InterPro" id="IPR027417">
    <property type="entry name" value="P-loop_NTPase"/>
</dbReference>
<organism evidence="7 8">
    <name type="scientific">Catenaria anguillulae PL171</name>
    <dbReference type="NCBI Taxonomy" id="765915"/>
    <lineage>
        <taxon>Eukaryota</taxon>
        <taxon>Fungi</taxon>
        <taxon>Fungi incertae sedis</taxon>
        <taxon>Blastocladiomycota</taxon>
        <taxon>Blastocladiomycetes</taxon>
        <taxon>Blastocladiales</taxon>
        <taxon>Catenariaceae</taxon>
        <taxon>Catenaria</taxon>
    </lineage>
</organism>
<dbReference type="Pfam" id="PF00735">
    <property type="entry name" value="Septin"/>
    <property type="match status" value="1"/>
</dbReference>
<dbReference type="Gene3D" id="3.40.50.300">
    <property type="entry name" value="P-loop containing nucleotide triphosphate hydrolases"/>
    <property type="match status" value="1"/>
</dbReference>
<dbReference type="GO" id="GO:0032161">
    <property type="term" value="C:cleavage apparatus septin structure"/>
    <property type="evidence" value="ECO:0007669"/>
    <property type="project" value="UniProtKB-ARBA"/>
</dbReference>
<dbReference type="PROSITE" id="PS51719">
    <property type="entry name" value="G_SEPTIN"/>
    <property type="match status" value="1"/>
</dbReference>
<comment type="caution">
    <text evidence="7">The sequence shown here is derived from an EMBL/GenBank/DDBJ whole genome shotgun (WGS) entry which is preliminary data.</text>
</comment>
<dbReference type="Proteomes" id="UP000193411">
    <property type="component" value="Unassembled WGS sequence"/>
</dbReference>
<dbReference type="GO" id="GO:0043934">
    <property type="term" value="P:sporulation"/>
    <property type="evidence" value="ECO:0007669"/>
    <property type="project" value="UniProtKB-ARBA"/>
</dbReference>
<sequence>MASTTAKQPTTPLQAYVGFDTITQQIERKLLRRGFAFNVMLVGATGLGKSTLLNTLFASHLIDSKGRTHPAEALRQTTEIVPVSHNIEENQVRLKLTIVDTPGYADLMNNEHCLDPILKYIKDQYAHYLRKELTAARERHISDTRVHCVLFFINPSGQSLKPLDIVALRQLSEICNVVPIIAKSDSLTLDERAAFKQRIKEEIEYHGIKVYPGDFSNAGLLDPEDEEALHEQQINAMIRDMIPFAVVGSERTVLVDGKHVRARKTRAGGVIRVEDEAHCEFVHLRNFLTRTHLQDLVETTAMHYEAFRTRQLLALKENRETTVSPKP</sequence>
<dbReference type="GO" id="GO:0005525">
    <property type="term" value="F:GTP binding"/>
    <property type="evidence" value="ECO:0007669"/>
    <property type="project" value="UniProtKB-KW"/>
</dbReference>
<evidence type="ECO:0000256" key="5">
    <source>
        <dbReference type="RuleBase" id="RU004560"/>
    </source>
</evidence>
<accession>A0A1Y2HRI5</accession>
<dbReference type="SUPFAM" id="SSF52540">
    <property type="entry name" value="P-loop containing nucleoside triphosphate hydrolases"/>
    <property type="match status" value="1"/>
</dbReference>
<protein>
    <submittedName>
        <fullName evidence="7">Neuronal-specific septin-3</fullName>
    </submittedName>
</protein>
<evidence type="ECO:0000256" key="4">
    <source>
        <dbReference type="ARBA" id="ARBA00023306"/>
    </source>
</evidence>
<keyword evidence="3 5" id="KW-0342">GTP-binding</keyword>
<dbReference type="CDD" id="cd01850">
    <property type="entry name" value="CDC_Septin"/>
    <property type="match status" value="1"/>
</dbReference>
<comment type="similarity">
    <text evidence="5">Belongs to the TRAFAC class TrmE-Era-EngA-EngB-Septin-like GTPase superfamily. Septin GTPase family.</text>
</comment>
<name>A0A1Y2HRI5_9FUNG</name>
<feature type="domain" description="Septin-type G" evidence="6">
    <location>
        <begin position="33"/>
        <end position="314"/>
    </location>
</feature>
<evidence type="ECO:0000256" key="1">
    <source>
        <dbReference type="ARBA" id="ARBA00022618"/>
    </source>
</evidence>
<keyword evidence="1" id="KW-0132">Cell division</keyword>
<dbReference type="FunFam" id="3.40.50.300:FF:000260">
    <property type="entry name" value="Cell division control 10"/>
    <property type="match status" value="1"/>
</dbReference>
<gene>
    <name evidence="7" type="ORF">BCR44DRAFT_1512492</name>
</gene>
<evidence type="ECO:0000313" key="8">
    <source>
        <dbReference type="Proteomes" id="UP000193411"/>
    </source>
</evidence>
<dbReference type="PIRSF" id="PIRSF006698">
    <property type="entry name" value="Septin"/>
    <property type="match status" value="1"/>
</dbReference>
<evidence type="ECO:0000256" key="3">
    <source>
        <dbReference type="ARBA" id="ARBA00023134"/>
    </source>
</evidence>
<dbReference type="InterPro" id="IPR016491">
    <property type="entry name" value="Septin"/>
</dbReference>
<dbReference type="OrthoDB" id="416553at2759"/>
<keyword evidence="2 5" id="KW-0547">Nucleotide-binding</keyword>
<reference evidence="7 8" key="1">
    <citation type="submission" date="2016-07" db="EMBL/GenBank/DDBJ databases">
        <title>Pervasive Adenine N6-methylation of Active Genes in Fungi.</title>
        <authorList>
            <consortium name="DOE Joint Genome Institute"/>
            <person name="Mondo S.J."/>
            <person name="Dannebaum R.O."/>
            <person name="Kuo R.C."/>
            <person name="Labutti K."/>
            <person name="Haridas S."/>
            <person name="Kuo A."/>
            <person name="Salamov A."/>
            <person name="Ahrendt S.R."/>
            <person name="Lipzen A."/>
            <person name="Sullivan W."/>
            <person name="Andreopoulos W.B."/>
            <person name="Clum A."/>
            <person name="Lindquist E."/>
            <person name="Daum C."/>
            <person name="Ramamoorthy G.K."/>
            <person name="Gryganskyi A."/>
            <person name="Culley D."/>
            <person name="Magnuson J.K."/>
            <person name="James T.Y."/>
            <person name="O'Malley M.A."/>
            <person name="Stajich J.E."/>
            <person name="Spatafora J.W."/>
            <person name="Visel A."/>
            <person name="Grigoriev I.V."/>
        </authorList>
    </citation>
    <scope>NUCLEOTIDE SEQUENCE [LARGE SCALE GENOMIC DNA]</scope>
    <source>
        <strain evidence="7 8">PL171</strain>
    </source>
</reference>
<dbReference type="STRING" id="765915.A0A1Y2HRI5"/>
<dbReference type="AlphaFoldDB" id="A0A1Y2HRI5"/>
<evidence type="ECO:0000313" key="7">
    <source>
        <dbReference type="EMBL" id="ORZ36323.1"/>
    </source>
</evidence>
<proteinExistence type="inferred from homology"/>
<dbReference type="GO" id="GO:0000921">
    <property type="term" value="P:septin ring assembly"/>
    <property type="evidence" value="ECO:0007669"/>
    <property type="project" value="UniProtKB-ARBA"/>
</dbReference>
<dbReference type="GO" id="GO:0051301">
    <property type="term" value="P:cell division"/>
    <property type="evidence" value="ECO:0007669"/>
    <property type="project" value="UniProtKB-KW"/>
</dbReference>
<dbReference type="PANTHER" id="PTHR18884">
    <property type="entry name" value="SEPTIN"/>
    <property type="match status" value="1"/>
</dbReference>
<keyword evidence="8" id="KW-1185">Reference proteome</keyword>
<evidence type="ECO:0000259" key="6">
    <source>
        <dbReference type="PROSITE" id="PS51719"/>
    </source>
</evidence>
<dbReference type="EMBL" id="MCFL01000017">
    <property type="protein sequence ID" value="ORZ36323.1"/>
    <property type="molecule type" value="Genomic_DNA"/>
</dbReference>
<dbReference type="InterPro" id="IPR030379">
    <property type="entry name" value="G_SEPTIN_dom"/>
</dbReference>
<evidence type="ECO:0000256" key="2">
    <source>
        <dbReference type="ARBA" id="ARBA00022741"/>
    </source>
</evidence>